<dbReference type="PANTHER" id="PTHR47891:SF1">
    <property type="entry name" value="CORA-MAGNESIUM AND COBALT TRANSPORTER"/>
    <property type="match status" value="1"/>
</dbReference>
<dbReference type="GeneID" id="69570441"/>
<organism evidence="7 10">
    <name type="scientific">Enterococcus avium</name>
    <name type="common">Streptococcus avium</name>
    <dbReference type="NCBI Taxonomy" id="33945"/>
    <lineage>
        <taxon>Bacteria</taxon>
        <taxon>Bacillati</taxon>
        <taxon>Bacillota</taxon>
        <taxon>Bacilli</taxon>
        <taxon>Lactobacillales</taxon>
        <taxon>Enterococcaceae</taxon>
        <taxon>Enterococcus</taxon>
    </lineage>
</organism>
<accession>A0A2N8PSY9</accession>
<dbReference type="SUPFAM" id="SSF144083">
    <property type="entry name" value="Magnesium transport protein CorA, transmembrane region"/>
    <property type="match status" value="1"/>
</dbReference>
<evidence type="ECO:0000256" key="6">
    <source>
        <dbReference type="SAM" id="Phobius"/>
    </source>
</evidence>
<dbReference type="CDD" id="cd12827">
    <property type="entry name" value="EcCorA_ZntB-like_u2"/>
    <property type="match status" value="1"/>
</dbReference>
<dbReference type="SUPFAM" id="SSF143865">
    <property type="entry name" value="CorA soluble domain-like"/>
    <property type="match status" value="1"/>
</dbReference>
<sequence length="313" mass="35649">MIQHFEISNQHIQEVSPGKGNWLVLKDTTKEEQEEIIKNYRLPQNIFVGGNHAEEVSRLEPLENTALNNSYALGVTNLSAEKKEQIEERLEPLIFIISDSLLITHVGKESTFIDRLLEKYHEKIHTFAELISYGIYMLYTHYIEELLEIKKDIDELDVAARKTTENDALFKLADTERKIVYLDHTLADQKSTLNGLWENESFIQDLNDSKLVYDIQLHQKHAEKLIHIYRDLLETVGGLFTDMMDNNLNHLMKYLDSAALIISIPALISGIWGMNTGGLPGKGSSIGFFMVVGVAVLLAIIVAVHLNRKDFSK</sequence>
<dbReference type="GO" id="GO:0016020">
    <property type="term" value="C:membrane"/>
    <property type="evidence" value="ECO:0007669"/>
    <property type="project" value="UniProtKB-SubCell"/>
</dbReference>
<dbReference type="PANTHER" id="PTHR47891">
    <property type="entry name" value="TRANSPORTER-RELATED"/>
    <property type="match status" value="1"/>
</dbReference>
<evidence type="ECO:0000256" key="2">
    <source>
        <dbReference type="ARBA" id="ARBA00009765"/>
    </source>
</evidence>
<keyword evidence="3 6" id="KW-0812">Transmembrane</keyword>
<dbReference type="RefSeq" id="WP_016178785.1">
    <property type="nucleotide sequence ID" value="NZ_CAAKNX010000103.1"/>
</dbReference>
<reference evidence="7 10" key="2">
    <citation type="submission" date="2023-03" db="EMBL/GenBank/DDBJ databases">
        <authorList>
            <person name="Shen W."/>
            <person name="Cai J."/>
        </authorList>
    </citation>
    <scope>NUCLEOTIDE SEQUENCE [LARGE SCALE GENOMIC DNA]</scope>
    <source>
        <strain evidence="7 10">Y2</strain>
    </source>
</reference>
<dbReference type="Pfam" id="PF01544">
    <property type="entry name" value="CorA"/>
    <property type="match status" value="1"/>
</dbReference>
<comment type="subcellular location">
    <subcellularLocation>
        <location evidence="1">Membrane</location>
        <topology evidence="1">Multi-pass membrane protein</topology>
    </subcellularLocation>
</comment>
<evidence type="ECO:0000256" key="5">
    <source>
        <dbReference type="ARBA" id="ARBA00023136"/>
    </source>
</evidence>
<gene>
    <name evidence="8" type="ORF">AUF17_18825</name>
    <name evidence="7" type="ORF">P7D79_11180</name>
</gene>
<dbReference type="InterPro" id="IPR002523">
    <property type="entry name" value="MgTranspt_CorA/ZnTranspt_ZntB"/>
</dbReference>
<protein>
    <submittedName>
        <fullName evidence="7 8">Magnesium transporter</fullName>
    </submittedName>
</protein>
<evidence type="ECO:0000313" key="10">
    <source>
        <dbReference type="Proteomes" id="UP001264335"/>
    </source>
</evidence>
<keyword evidence="4 6" id="KW-1133">Transmembrane helix</keyword>
<dbReference type="InterPro" id="IPR045861">
    <property type="entry name" value="CorA_cytoplasmic_dom"/>
</dbReference>
<reference evidence="8 9" key="1">
    <citation type="submission" date="2017-10" db="EMBL/GenBank/DDBJ databases">
        <title>FDA dAtabase for Regulatory Grade micrObial Sequences (FDA-ARGOS): Supporting development and validation of Infectious Disease Dx tests.</title>
        <authorList>
            <person name="Campos J."/>
            <person name="Goldberg B."/>
            <person name="Tallon L.J."/>
            <person name="Sadzewicz L."/>
            <person name="Sengamalay N."/>
            <person name="Ott S."/>
            <person name="Godinez A."/>
            <person name="Nagaraj S."/>
            <person name="Vyas G."/>
            <person name="Aluvathingal J."/>
            <person name="Nadendla S."/>
            <person name="Geyer C."/>
            <person name="Nandy P."/>
            <person name="Hobson J."/>
            <person name="Sichtig H."/>
        </authorList>
    </citation>
    <scope>NUCLEOTIDE SEQUENCE [LARGE SCALE GENOMIC DNA]</scope>
    <source>
        <strain evidence="8 9">FDAARGOS_185</strain>
    </source>
</reference>
<dbReference type="Proteomes" id="UP000316316">
    <property type="component" value="Unassembled WGS sequence"/>
</dbReference>
<feature type="transmembrane region" description="Helical" evidence="6">
    <location>
        <begin position="286"/>
        <end position="306"/>
    </location>
</feature>
<evidence type="ECO:0000256" key="3">
    <source>
        <dbReference type="ARBA" id="ARBA00022692"/>
    </source>
</evidence>
<comment type="caution">
    <text evidence="7">The sequence shown here is derived from an EMBL/GenBank/DDBJ whole genome shotgun (WGS) entry which is preliminary data.</text>
</comment>
<dbReference type="GO" id="GO:0046873">
    <property type="term" value="F:metal ion transmembrane transporter activity"/>
    <property type="evidence" value="ECO:0007669"/>
    <property type="project" value="InterPro"/>
</dbReference>
<dbReference type="InterPro" id="IPR045863">
    <property type="entry name" value="CorA_TM1_TM2"/>
</dbReference>
<feature type="transmembrane region" description="Helical" evidence="6">
    <location>
        <begin position="254"/>
        <end position="274"/>
    </location>
</feature>
<name>A0A2N8PSY9_ENTAV</name>
<dbReference type="EMBL" id="JARPWY010000027">
    <property type="protein sequence ID" value="MDT2514777.1"/>
    <property type="molecule type" value="Genomic_DNA"/>
</dbReference>
<dbReference type="EMBL" id="PDXQ01000002">
    <property type="protein sequence ID" value="TRZ28763.1"/>
    <property type="molecule type" value="Genomic_DNA"/>
</dbReference>
<proteinExistence type="inferred from homology"/>
<evidence type="ECO:0000256" key="1">
    <source>
        <dbReference type="ARBA" id="ARBA00004141"/>
    </source>
</evidence>
<evidence type="ECO:0000313" key="8">
    <source>
        <dbReference type="EMBL" id="TRZ28763.1"/>
    </source>
</evidence>
<dbReference type="Proteomes" id="UP001264335">
    <property type="component" value="Unassembled WGS sequence"/>
</dbReference>
<dbReference type="AlphaFoldDB" id="A0A2N8PSY9"/>
<dbReference type="Gene3D" id="3.30.460.20">
    <property type="entry name" value="CorA soluble domain-like"/>
    <property type="match status" value="1"/>
</dbReference>
<evidence type="ECO:0000313" key="7">
    <source>
        <dbReference type="EMBL" id="MDT2514777.1"/>
    </source>
</evidence>
<dbReference type="InterPro" id="IPR047199">
    <property type="entry name" value="CorA-like"/>
</dbReference>
<keyword evidence="5 6" id="KW-0472">Membrane</keyword>
<comment type="similarity">
    <text evidence="2">Belongs to the CorA metal ion transporter (MIT) (TC 1.A.35) family.</text>
</comment>
<evidence type="ECO:0000313" key="9">
    <source>
        <dbReference type="Proteomes" id="UP000316316"/>
    </source>
</evidence>
<evidence type="ECO:0000256" key="4">
    <source>
        <dbReference type="ARBA" id="ARBA00022989"/>
    </source>
</evidence>
<dbReference type="Gene3D" id="1.20.58.340">
    <property type="entry name" value="Magnesium transport protein CorA, transmembrane region"/>
    <property type="match status" value="2"/>
</dbReference>